<dbReference type="SUPFAM" id="SSF52540">
    <property type="entry name" value="P-loop containing nucleoside triphosphate hydrolases"/>
    <property type="match status" value="1"/>
</dbReference>
<protein>
    <recommendedName>
        <fullName evidence="4">Type VII secretion protein</fullName>
    </recommendedName>
</protein>
<evidence type="ECO:0000313" key="3">
    <source>
        <dbReference type="Proteomes" id="UP000326598"/>
    </source>
</evidence>
<dbReference type="PANTHER" id="PTHR43384">
    <property type="entry name" value="SEPTUM SITE-DETERMINING PROTEIN MIND HOMOLOG, CHLOROPLASTIC-RELATED"/>
    <property type="match status" value="1"/>
</dbReference>
<feature type="compositionally biased region" description="Low complexity" evidence="1">
    <location>
        <begin position="20"/>
        <end position="38"/>
    </location>
</feature>
<dbReference type="EMBL" id="CP023694">
    <property type="protein sequence ID" value="QEV25058.1"/>
    <property type="molecule type" value="Genomic_DNA"/>
</dbReference>
<dbReference type="PANTHER" id="PTHR43384:SF14">
    <property type="entry name" value="ESX-1 SECRETION-ASSOCIATED PROTEIN ESPI"/>
    <property type="match status" value="1"/>
</dbReference>
<feature type="region of interest" description="Disordered" evidence="1">
    <location>
        <begin position="1"/>
        <end position="71"/>
    </location>
</feature>
<reference evidence="2 3" key="1">
    <citation type="submission" date="2017-09" db="EMBL/GenBank/DDBJ databases">
        <authorList>
            <person name="Lee N."/>
            <person name="Cho B.-K."/>
        </authorList>
    </citation>
    <scope>NUCLEOTIDE SEQUENCE [LARGE SCALE GENOMIC DNA]</scope>
    <source>
        <strain evidence="2 3">ATCC 13740</strain>
    </source>
</reference>
<gene>
    <name evidence="2" type="ORF">CP976_13380</name>
</gene>
<dbReference type="Gene3D" id="3.40.50.300">
    <property type="entry name" value="P-loop containing nucleotide triphosphate hydrolases"/>
    <property type="match status" value="1"/>
</dbReference>
<dbReference type="InterPro" id="IPR050625">
    <property type="entry name" value="ParA/MinD_ATPase"/>
</dbReference>
<dbReference type="KEGG" id="scoe:CP976_13380"/>
<dbReference type="GeneID" id="91417067"/>
<evidence type="ECO:0008006" key="4">
    <source>
        <dbReference type="Google" id="ProtNLM"/>
    </source>
</evidence>
<dbReference type="RefSeq" id="WP_150480554.1">
    <property type="nucleotide sequence ID" value="NZ_BMTB01000001.1"/>
</dbReference>
<feature type="compositionally biased region" description="Pro residues" evidence="1">
    <location>
        <begin position="39"/>
        <end position="68"/>
    </location>
</feature>
<evidence type="ECO:0000256" key="1">
    <source>
        <dbReference type="SAM" id="MobiDB-lite"/>
    </source>
</evidence>
<dbReference type="GO" id="GO:0009898">
    <property type="term" value="C:cytoplasmic side of plasma membrane"/>
    <property type="evidence" value="ECO:0007669"/>
    <property type="project" value="TreeGrafter"/>
</dbReference>
<dbReference type="GO" id="GO:0051782">
    <property type="term" value="P:negative regulation of cell division"/>
    <property type="evidence" value="ECO:0007669"/>
    <property type="project" value="TreeGrafter"/>
</dbReference>
<proteinExistence type="predicted"/>
<dbReference type="GO" id="GO:0016887">
    <property type="term" value="F:ATP hydrolysis activity"/>
    <property type="evidence" value="ECO:0007669"/>
    <property type="project" value="TreeGrafter"/>
</dbReference>
<dbReference type="InterPro" id="IPR027417">
    <property type="entry name" value="P-loop_NTPase"/>
</dbReference>
<evidence type="ECO:0000313" key="2">
    <source>
        <dbReference type="EMBL" id="QEV25058.1"/>
    </source>
</evidence>
<organism evidence="2 3">
    <name type="scientific">Streptomyces coeruleorubidus</name>
    <dbReference type="NCBI Taxonomy" id="116188"/>
    <lineage>
        <taxon>Bacteria</taxon>
        <taxon>Bacillati</taxon>
        <taxon>Actinomycetota</taxon>
        <taxon>Actinomycetes</taxon>
        <taxon>Kitasatosporales</taxon>
        <taxon>Streptomycetaceae</taxon>
        <taxon>Streptomyces</taxon>
    </lineage>
</organism>
<sequence>MTGGGDWQRDVLRQLTDGNPEPVAPAVPEEHAAQAAPEPRQPSPPAASAPPPVPRRTPDPRVPAPVPESLPTVDPRLALALGNPHHGDSAARRAGTSLRRLTASATQEVAEQTRLAQEVQQPVTTGRVIAVTSIRGGVGKSTVSALLGRTFNHYRHDPVLTLEADAALGTLPVRMGADTVRWCCADLARILTPAMQLTDITGYLVPVADGGWLLPASQGRVGAPMDIRTYRTVTLALRRYFAVTVVDCETLPGEVARTAMDTAHARVVVAPMTAEGIHGTRQVLDWLGQLPHSALAGTVVVLSANSPDTTMDPKTAAAHLREPGVPVVPLPYDRHLAQGGPIHTAMLGRSTRDAAVRLAAEAMRRAVRVR</sequence>
<dbReference type="Proteomes" id="UP000326598">
    <property type="component" value="Chromosome"/>
</dbReference>
<dbReference type="AlphaFoldDB" id="A0A5J6HZ55"/>
<accession>A0A5J6HZ55</accession>
<dbReference type="GO" id="GO:0005524">
    <property type="term" value="F:ATP binding"/>
    <property type="evidence" value="ECO:0007669"/>
    <property type="project" value="TreeGrafter"/>
</dbReference>
<dbReference type="GO" id="GO:0005829">
    <property type="term" value="C:cytosol"/>
    <property type="evidence" value="ECO:0007669"/>
    <property type="project" value="TreeGrafter"/>
</dbReference>
<name>A0A5J6HZ55_STRC4</name>